<keyword evidence="3 6" id="KW-0812">Transmembrane</keyword>
<evidence type="ECO:0000256" key="1">
    <source>
        <dbReference type="ARBA" id="ARBA00004651"/>
    </source>
</evidence>
<feature type="transmembrane region" description="Helical" evidence="6">
    <location>
        <begin position="159"/>
        <end position="180"/>
    </location>
</feature>
<proteinExistence type="predicted"/>
<gene>
    <name evidence="8" type="ORF">GCL57_12725</name>
</gene>
<dbReference type="GO" id="GO:0016787">
    <property type="term" value="F:hydrolase activity"/>
    <property type="evidence" value="ECO:0007669"/>
    <property type="project" value="UniProtKB-KW"/>
</dbReference>
<evidence type="ECO:0000259" key="7">
    <source>
        <dbReference type="Pfam" id="PF00884"/>
    </source>
</evidence>
<dbReference type="InterPro" id="IPR050448">
    <property type="entry name" value="OpgB/LTA_synthase_biosynth"/>
</dbReference>
<dbReference type="Proteomes" id="UP000442694">
    <property type="component" value="Unassembled WGS sequence"/>
</dbReference>
<evidence type="ECO:0000256" key="2">
    <source>
        <dbReference type="ARBA" id="ARBA00022475"/>
    </source>
</evidence>
<dbReference type="InterPro" id="IPR017850">
    <property type="entry name" value="Alkaline_phosphatase_core_sf"/>
</dbReference>
<evidence type="ECO:0000313" key="8">
    <source>
        <dbReference type="EMBL" id="KAB8028577.1"/>
    </source>
</evidence>
<dbReference type="GO" id="GO:0005886">
    <property type="term" value="C:plasma membrane"/>
    <property type="evidence" value="ECO:0007669"/>
    <property type="project" value="UniProtKB-SubCell"/>
</dbReference>
<dbReference type="GO" id="GO:0016740">
    <property type="term" value="F:transferase activity"/>
    <property type="evidence" value="ECO:0007669"/>
    <property type="project" value="UniProtKB-KW"/>
</dbReference>
<keyword evidence="5 6" id="KW-0472">Membrane</keyword>
<dbReference type="SUPFAM" id="SSF53649">
    <property type="entry name" value="Alkaline phosphatase-like"/>
    <property type="match status" value="1"/>
</dbReference>
<protein>
    <submittedName>
        <fullName evidence="8">Sulfatase-like hydrolase/transferase</fullName>
    </submittedName>
</protein>
<feature type="transmembrane region" description="Helical" evidence="6">
    <location>
        <begin position="109"/>
        <end position="139"/>
    </location>
</feature>
<dbReference type="AlphaFoldDB" id="A0A833N0I1"/>
<name>A0A833N0I1_9BACT</name>
<evidence type="ECO:0000256" key="6">
    <source>
        <dbReference type="SAM" id="Phobius"/>
    </source>
</evidence>
<keyword evidence="8" id="KW-0378">Hydrolase</keyword>
<feature type="domain" description="Sulfatase N-terminal" evidence="7">
    <location>
        <begin position="319"/>
        <end position="632"/>
    </location>
</feature>
<dbReference type="RefSeq" id="WP_152213728.1">
    <property type="nucleotide sequence ID" value="NZ_WFLN01000009.1"/>
</dbReference>
<accession>A0A833N0I1</accession>
<evidence type="ECO:0000313" key="9">
    <source>
        <dbReference type="Proteomes" id="UP000442694"/>
    </source>
</evidence>
<evidence type="ECO:0000256" key="3">
    <source>
        <dbReference type="ARBA" id="ARBA00022692"/>
    </source>
</evidence>
<comment type="subcellular location">
    <subcellularLocation>
        <location evidence="1">Cell membrane</location>
        <topology evidence="1">Multi-pass membrane protein</topology>
    </subcellularLocation>
</comment>
<dbReference type="PANTHER" id="PTHR47371:SF3">
    <property type="entry name" value="PHOSPHOGLYCEROL TRANSFERASE I"/>
    <property type="match status" value="1"/>
</dbReference>
<evidence type="ECO:0000256" key="5">
    <source>
        <dbReference type="ARBA" id="ARBA00023136"/>
    </source>
</evidence>
<dbReference type="PANTHER" id="PTHR47371">
    <property type="entry name" value="LIPOTEICHOIC ACID SYNTHASE"/>
    <property type="match status" value="1"/>
</dbReference>
<evidence type="ECO:0000256" key="4">
    <source>
        <dbReference type="ARBA" id="ARBA00022989"/>
    </source>
</evidence>
<organism evidence="8 9">
    <name type="scientific">Fluviispira multicolorata</name>
    <dbReference type="NCBI Taxonomy" id="2654512"/>
    <lineage>
        <taxon>Bacteria</taxon>
        <taxon>Pseudomonadati</taxon>
        <taxon>Bdellovibrionota</taxon>
        <taxon>Oligoflexia</taxon>
        <taxon>Silvanigrellales</taxon>
        <taxon>Silvanigrellaceae</taxon>
        <taxon>Fluviispira</taxon>
    </lineage>
</organism>
<keyword evidence="2" id="KW-1003">Cell membrane</keyword>
<keyword evidence="9" id="KW-1185">Reference proteome</keyword>
<dbReference type="InterPro" id="IPR000917">
    <property type="entry name" value="Sulfatase_N"/>
</dbReference>
<comment type="caution">
    <text evidence="8">The sequence shown here is derived from an EMBL/GenBank/DDBJ whole genome shotgun (WGS) entry which is preliminary data.</text>
</comment>
<feature type="transmembrane region" description="Helical" evidence="6">
    <location>
        <begin position="187"/>
        <end position="205"/>
    </location>
</feature>
<keyword evidence="4 6" id="KW-1133">Transmembrane helix</keyword>
<sequence>MTEVSLKTRICNNIKDLTQKRFYFVLFLTSTFALYSNFLLIRLFTERFLGFNLISTTKLKVHAIASGMLSDFWMAGVLSFVFVLIAYTVNHFIFLKFVKNLKSQNKAKLFFICLFIVFFVFSLHIPYVNFYAGLITPFHLKYLLDFSFVQSSFSSLFDFRVAVSFLFPTLIALVLFKYFLSFNSKKFIYKFSLFVIILTPISQVVKVHLNTRKFTWTPIPLRVNFVENLILVYTFSKAHFQSEPTEKDFNNLLNYQVNNTNFSLQNFEHAKNNAAHYKIDLKDWEKLLQKYPLKPDISIGKDLSLEVQSRIKNKRPLLMWFVIIESFKPEDGKFHYPKSKISFQPHFDSLSESGIAFTNAWTVGSVTRAGQEAVLCGLWTSQYTAAMKELPNLNPECILELAKRKFGNDSFTAFWHAGRLEFDGQEMFWKRHGADVLVGINDYNKNLPKTWWGFSDKELFKKIGSELDSISNKHSIQVHSIMTLTNHSDWKIPSDASAKINDFYKKYALDPSQLTSAYTDEAINDFVMMLKGKEFPNSNKESYWDNSIIFFVNDHGHLTPSYVYPEEVTFGSTANADIISSIKASQANLLLQGGIVEKVLKKASKSNEVKGIKISHLASQADIFPTALDLLGFQNKYSISDSLFTQKRRWPVVVDIGDYIFVPSPNKKGEGVVWTRREALSSQAKNKDEYFNIAQSLYKASQYLLFNGGTLRLSEKELNDIENLENAFL</sequence>
<dbReference type="Pfam" id="PF00884">
    <property type="entry name" value="Sulfatase"/>
    <property type="match status" value="1"/>
</dbReference>
<keyword evidence="8" id="KW-0808">Transferase</keyword>
<feature type="transmembrane region" description="Helical" evidence="6">
    <location>
        <begin position="72"/>
        <end position="97"/>
    </location>
</feature>
<dbReference type="Gene3D" id="3.40.720.10">
    <property type="entry name" value="Alkaline Phosphatase, subunit A"/>
    <property type="match status" value="1"/>
</dbReference>
<feature type="transmembrane region" description="Helical" evidence="6">
    <location>
        <begin position="21"/>
        <end position="44"/>
    </location>
</feature>
<reference evidence="8 9" key="1">
    <citation type="submission" date="2019-10" db="EMBL/GenBank/DDBJ databases">
        <title>New genus of Silvanigrellaceae.</title>
        <authorList>
            <person name="Pitt A."/>
            <person name="Hahn M.W."/>
        </authorList>
    </citation>
    <scope>NUCLEOTIDE SEQUENCE [LARGE SCALE GENOMIC DNA]</scope>
    <source>
        <strain evidence="8 9">33A1-SZDP</strain>
    </source>
</reference>
<dbReference type="EMBL" id="WFLN01000009">
    <property type="protein sequence ID" value="KAB8028577.1"/>
    <property type="molecule type" value="Genomic_DNA"/>
</dbReference>